<comment type="caution">
    <text evidence="1">The sequence shown here is derived from an EMBL/GenBank/DDBJ whole genome shotgun (WGS) entry which is preliminary data.</text>
</comment>
<gene>
    <name evidence="1" type="ORF">GBAR_LOCUS22628</name>
</gene>
<dbReference type="Proteomes" id="UP001174909">
    <property type="component" value="Unassembled WGS sequence"/>
</dbReference>
<evidence type="ECO:0000313" key="2">
    <source>
        <dbReference type="Proteomes" id="UP001174909"/>
    </source>
</evidence>
<dbReference type="InterPro" id="IPR011050">
    <property type="entry name" value="Pectin_lyase_fold/virulence"/>
</dbReference>
<accession>A0AA35T4C2</accession>
<dbReference type="EMBL" id="CASHTH010003124">
    <property type="protein sequence ID" value="CAI8040642.1"/>
    <property type="molecule type" value="Genomic_DNA"/>
</dbReference>
<protein>
    <submittedName>
        <fullName evidence="1">Uncharacterized protein</fullName>
    </submittedName>
</protein>
<keyword evidence="2" id="KW-1185">Reference proteome</keyword>
<proteinExistence type="predicted"/>
<name>A0AA35T4C2_GEOBA</name>
<dbReference type="Gene3D" id="2.160.20.10">
    <property type="entry name" value="Single-stranded right-handed beta-helix, Pectin lyase-like"/>
    <property type="match status" value="1"/>
</dbReference>
<sequence>MDHIIQKNSTDVMLGGFEPNQSYLVTGLDNWVVGKRHVYYGFYPIKEDESNLDPFGVTASLDGAISFHKSTRKAWKKILRGFQLCPGFILQRFKSAAVDSSFVLAQFDNISVLGSEMKIYSGVSDMGFSLKVIDDESSCELELEPTGSALSPVTRRGQLPTRCLNISVKVLSDKPIIHDNQQIYSWELDVMYSFTEVQGKSVWRDLPLLNETLFVRNNESLQDAIDAASEGSIILVYPGSYKENLHINKAL</sequence>
<feature type="non-terminal residue" evidence="1">
    <location>
        <position position="1"/>
    </location>
</feature>
<dbReference type="InterPro" id="IPR012334">
    <property type="entry name" value="Pectin_lyas_fold"/>
</dbReference>
<dbReference type="SUPFAM" id="SSF51126">
    <property type="entry name" value="Pectin lyase-like"/>
    <property type="match status" value="1"/>
</dbReference>
<dbReference type="AlphaFoldDB" id="A0AA35T4C2"/>
<reference evidence="1" key="1">
    <citation type="submission" date="2023-03" db="EMBL/GenBank/DDBJ databases">
        <authorList>
            <person name="Steffen K."/>
            <person name="Cardenas P."/>
        </authorList>
    </citation>
    <scope>NUCLEOTIDE SEQUENCE</scope>
</reference>
<evidence type="ECO:0000313" key="1">
    <source>
        <dbReference type="EMBL" id="CAI8040642.1"/>
    </source>
</evidence>
<organism evidence="1 2">
    <name type="scientific">Geodia barretti</name>
    <name type="common">Barrett's horny sponge</name>
    <dbReference type="NCBI Taxonomy" id="519541"/>
    <lineage>
        <taxon>Eukaryota</taxon>
        <taxon>Metazoa</taxon>
        <taxon>Porifera</taxon>
        <taxon>Demospongiae</taxon>
        <taxon>Heteroscleromorpha</taxon>
        <taxon>Tetractinellida</taxon>
        <taxon>Astrophorina</taxon>
        <taxon>Geodiidae</taxon>
        <taxon>Geodia</taxon>
    </lineage>
</organism>